<dbReference type="AlphaFoldDB" id="Q4RHH4"/>
<name>Q4RHH4_TETNG</name>
<dbReference type="EMBL" id="CAAE01015049">
    <property type="protein sequence ID" value="CAG12158.1"/>
    <property type="molecule type" value="Genomic_DNA"/>
</dbReference>
<organism evidence="1">
    <name type="scientific">Tetraodon nigroviridis</name>
    <name type="common">Spotted green pufferfish</name>
    <name type="synonym">Chelonodon nigroviridis</name>
    <dbReference type="NCBI Taxonomy" id="99883"/>
    <lineage>
        <taxon>Eukaryota</taxon>
        <taxon>Metazoa</taxon>
        <taxon>Chordata</taxon>
        <taxon>Craniata</taxon>
        <taxon>Vertebrata</taxon>
        <taxon>Euteleostomi</taxon>
        <taxon>Actinopterygii</taxon>
        <taxon>Neopterygii</taxon>
        <taxon>Teleostei</taxon>
        <taxon>Neoteleostei</taxon>
        <taxon>Acanthomorphata</taxon>
        <taxon>Eupercaria</taxon>
        <taxon>Tetraodontiformes</taxon>
        <taxon>Tetradontoidea</taxon>
        <taxon>Tetraodontidae</taxon>
        <taxon>Tetraodon</taxon>
    </lineage>
</organism>
<accession>Q4RHH4</accession>
<protein>
    <submittedName>
        <fullName evidence="1">(spotted green pufferfish) hypothetical protein</fullName>
    </submittedName>
</protein>
<comment type="caution">
    <text evidence="1">The sequence shown here is derived from an EMBL/GenBank/DDBJ whole genome shotgun (WGS) entry which is preliminary data.</text>
</comment>
<dbReference type="KEGG" id="tng:GSTEN00034346G001"/>
<proteinExistence type="predicted"/>
<feature type="non-terminal residue" evidence="1">
    <location>
        <position position="1"/>
    </location>
</feature>
<evidence type="ECO:0000313" key="1">
    <source>
        <dbReference type="EMBL" id="CAG12158.1"/>
    </source>
</evidence>
<gene>
    <name evidence="1" type="ORF">GSTENG00034346001</name>
</gene>
<reference evidence="1" key="2">
    <citation type="submission" date="2004-02" db="EMBL/GenBank/DDBJ databases">
        <authorList>
            <consortium name="Genoscope"/>
            <consortium name="Whitehead Institute Centre for Genome Research"/>
        </authorList>
    </citation>
    <scope>NUCLEOTIDE SEQUENCE</scope>
</reference>
<sequence>MRGQALLPSFGGAVMLRVLRKAESFVCWRKAGLQLAPPLRARVTGRMDADRYPAGGNQRLYMAVESPIWLLCLLSLLCGPSQQ</sequence>
<reference evidence="1" key="1">
    <citation type="journal article" date="2004" name="Nature">
        <title>Genome duplication in the teleost fish Tetraodon nigroviridis reveals the early vertebrate proto-karyotype.</title>
        <authorList>
            <person name="Jaillon O."/>
            <person name="Aury J.-M."/>
            <person name="Brunet F."/>
            <person name="Petit J.-L."/>
            <person name="Stange-Thomann N."/>
            <person name="Mauceli E."/>
            <person name="Bouneau L."/>
            <person name="Fischer C."/>
            <person name="Ozouf-Costaz C."/>
            <person name="Bernot A."/>
            <person name="Nicaud S."/>
            <person name="Jaffe D."/>
            <person name="Fisher S."/>
            <person name="Lutfalla G."/>
            <person name="Dossat C."/>
            <person name="Segurens B."/>
            <person name="Dasilva C."/>
            <person name="Salanoubat M."/>
            <person name="Levy M."/>
            <person name="Boudet N."/>
            <person name="Castellano S."/>
            <person name="Anthouard V."/>
            <person name="Jubin C."/>
            <person name="Castelli V."/>
            <person name="Katinka M."/>
            <person name="Vacherie B."/>
            <person name="Biemont C."/>
            <person name="Skalli Z."/>
            <person name="Cattolico L."/>
            <person name="Poulain J."/>
            <person name="De Berardinis V."/>
            <person name="Cruaud C."/>
            <person name="Duprat S."/>
            <person name="Brottier P."/>
            <person name="Coutanceau J.-P."/>
            <person name="Gouzy J."/>
            <person name="Parra G."/>
            <person name="Lardier G."/>
            <person name="Chapple C."/>
            <person name="McKernan K.J."/>
            <person name="McEwan P."/>
            <person name="Bosak S."/>
            <person name="Kellis M."/>
            <person name="Volff J.-N."/>
            <person name="Guigo R."/>
            <person name="Zody M.C."/>
            <person name="Mesirov J."/>
            <person name="Lindblad-Toh K."/>
            <person name="Birren B."/>
            <person name="Nusbaum C."/>
            <person name="Kahn D."/>
            <person name="Robinson-Rechavi M."/>
            <person name="Laudet V."/>
            <person name="Schachter V."/>
            <person name="Quetier F."/>
            <person name="Saurin W."/>
            <person name="Scarpelli C."/>
            <person name="Wincker P."/>
            <person name="Lander E.S."/>
            <person name="Weissenbach J."/>
            <person name="Roest Crollius H."/>
        </authorList>
    </citation>
    <scope>NUCLEOTIDE SEQUENCE [LARGE SCALE GENOMIC DNA]</scope>
</reference>